<dbReference type="PANTHER" id="PTHR45947">
    <property type="entry name" value="SULFOQUINOVOSYL TRANSFERASE SQD2"/>
    <property type="match status" value="1"/>
</dbReference>
<dbReference type="PANTHER" id="PTHR45947:SF3">
    <property type="entry name" value="SULFOQUINOVOSYL TRANSFERASE SQD2"/>
    <property type="match status" value="1"/>
</dbReference>
<dbReference type="EMBL" id="KC246828">
    <property type="protein sequence ID" value="AHF25294.1"/>
    <property type="molecule type" value="Genomic_DNA"/>
</dbReference>
<evidence type="ECO:0000259" key="1">
    <source>
        <dbReference type="Pfam" id="PF00534"/>
    </source>
</evidence>
<name>W0FP92_9BACT</name>
<evidence type="ECO:0000259" key="2">
    <source>
        <dbReference type="Pfam" id="PF13439"/>
    </source>
</evidence>
<protein>
    <submittedName>
        <fullName evidence="3">Group 1 glycosyl transferase</fullName>
    </submittedName>
</protein>
<dbReference type="Pfam" id="PF00534">
    <property type="entry name" value="Glycos_transf_1"/>
    <property type="match status" value="1"/>
</dbReference>
<dbReference type="SUPFAM" id="SSF53756">
    <property type="entry name" value="UDP-Glycosyltransferase/glycogen phosphorylase"/>
    <property type="match status" value="1"/>
</dbReference>
<sequence length="474" mass="53309">MNIAIITDTYFPDINGVTSSIYTLALALRKRGHRVYIFATSETNSPVIRRVSKHPPVFRIPSFPMLLVRPYRTTMPYSLRLVQILKRLKIDIIHTQTEFSMGLIGLSSSMTLHLPIVHTYHTMLEDYTHYILNGKVKNIITPDMAKKFSKTFCNVPTGLIVPTEKVKNALREYGVVKPIYVIPTGIDVSPFNRSNFDKNEIDALKEKYGIRPEEKILLSLGRVAKEKSIDRIIDQVPKICEKSPNVRVLIVGDGPALQGLKDQAEKLHVSDKVIFAGAAPYAEIGKYYQLGDAFISCSTSETQGLTYYEAMAAGLPVIARKDDAVNELFQDGVNARLFKDESEIADIVSDIFKDPVTAERYSVNAEKTVASFSAETFAVRVEEAYMNAIARHVREKAIRRANVGKLHLSRKYKSVKLVPPEEDSHFLKEEEEDRKGGFSGVKKVVAGNARKAYHTAYRYAQLIRVGKKISKRGH</sequence>
<dbReference type="InterPro" id="IPR001296">
    <property type="entry name" value="Glyco_trans_1"/>
</dbReference>
<accession>W0FP92</accession>
<dbReference type="InterPro" id="IPR028098">
    <property type="entry name" value="Glyco_trans_4-like_N"/>
</dbReference>
<feature type="domain" description="Glycosyltransferase subfamily 4-like N-terminal" evidence="2">
    <location>
        <begin position="14"/>
        <end position="189"/>
    </location>
</feature>
<dbReference type="AlphaFoldDB" id="W0FP92"/>
<feature type="domain" description="Glycosyl transferase family 1" evidence="1">
    <location>
        <begin position="202"/>
        <end position="367"/>
    </location>
</feature>
<keyword evidence="3" id="KW-0808">Transferase</keyword>
<reference evidence="3" key="1">
    <citation type="journal article" date="2013" name="PLoS ONE">
        <title>Metagenomic insights into the carbohydrate-active enzymes carried by the microorganisms adhering to solid digesta in the rumen of cows.</title>
        <authorList>
            <person name="Wang L."/>
            <person name="Hatem A."/>
            <person name="Catalyurek U.V."/>
            <person name="Morrison M."/>
            <person name="Yu Z."/>
        </authorList>
    </citation>
    <scope>NUCLEOTIDE SEQUENCE</scope>
</reference>
<dbReference type="CDD" id="cd03817">
    <property type="entry name" value="GT4_UGDG-like"/>
    <property type="match status" value="1"/>
</dbReference>
<dbReference type="Pfam" id="PF13439">
    <property type="entry name" value="Glyco_transf_4"/>
    <property type="match status" value="1"/>
</dbReference>
<dbReference type="Gene3D" id="3.40.50.2000">
    <property type="entry name" value="Glycogen Phosphorylase B"/>
    <property type="match status" value="2"/>
</dbReference>
<organism evidence="3">
    <name type="scientific">uncultured bacterium Contig1757</name>
    <dbReference type="NCBI Taxonomy" id="1393500"/>
    <lineage>
        <taxon>Bacteria</taxon>
        <taxon>environmental samples</taxon>
    </lineage>
</organism>
<dbReference type="GO" id="GO:0016758">
    <property type="term" value="F:hexosyltransferase activity"/>
    <property type="evidence" value="ECO:0007669"/>
    <property type="project" value="TreeGrafter"/>
</dbReference>
<evidence type="ECO:0000313" key="3">
    <source>
        <dbReference type="EMBL" id="AHF25294.1"/>
    </source>
</evidence>
<dbReference type="InterPro" id="IPR050194">
    <property type="entry name" value="Glycosyltransferase_grp1"/>
</dbReference>
<proteinExistence type="predicted"/>